<keyword evidence="4 6" id="KW-0378">Hydrolase</keyword>
<reference evidence="7" key="2">
    <citation type="submission" date="2021-01" db="EMBL/GenBank/DDBJ databases">
        <authorList>
            <person name="Kang M."/>
        </authorList>
    </citation>
    <scope>NUCLEOTIDE SEQUENCE</scope>
    <source>
        <strain evidence="7">KACC 17527</strain>
    </source>
</reference>
<evidence type="ECO:0000256" key="2">
    <source>
        <dbReference type="ARBA" id="ARBA00022490"/>
    </source>
</evidence>
<gene>
    <name evidence="6 7" type="primary">xseB</name>
    <name evidence="7" type="ORF">JJB11_11825</name>
</gene>
<keyword evidence="3 6" id="KW-0540">Nuclease</keyword>
<keyword evidence="2 6" id="KW-0963">Cytoplasm</keyword>
<evidence type="ECO:0000256" key="3">
    <source>
        <dbReference type="ARBA" id="ARBA00022722"/>
    </source>
</evidence>
<dbReference type="GO" id="GO:0006308">
    <property type="term" value="P:DNA catabolic process"/>
    <property type="evidence" value="ECO:0007669"/>
    <property type="project" value="UniProtKB-UniRule"/>
</dbReference>
<evidence type="ECO:0000313" key="7">
    <source>
        <dbReference type="EMBL" id="MBK6006780.1"/>
    </source>
</evidence>
<dbReference type="HAMAP" id="MF_00337">
    <property type="entry name" value="Exonuc_7_S"/>
    <property type="match status" value="1"/>
</dbReference>
<dbReference type="Proteomes" id="UP000630528">
    <property type="component" value="Unassembled WGS sequence"/>
</dbReference>
<dbReference type="PIRSF" id="PIRSF006488">
    <property type="entry name" value="Exonuc_VII_S"/>
    <property type="match status" value="1"/>
</dbReference>
<dbReference type="PANTHER" id="PTHR34137">
    <property type="entry name" value="EXODEOXYRIBONUCLEASE 7 SMALL SUBUNIT"/>
    <property type="match status" value="1"/>
</dbReference>
<dbReference type="GO" id="GO:0008855">
    <property type="term" value="F:exodeoxyribonuclease VII activity"/>
    <property type="evidence" value="ECO:0007669"/>
    <property type="project" value="UniProtKB-UniRule"/>
</dbReference>
<dbReference type="AlphaFoldDB" id="A0A934TT38"/>
<comment type="similarity">
    <text evidence="1 6">Belongs to the XseB family.</text>
</comment>
<evidence type="ECO:0000256" key="1">
    <source>
        <dbReference type="ARBA" id="ARBA00009998"/>
    </source>
</evidence>
<keyword evidence="5 6" id="KW-0269">Exonuclease</keyword>
<dbReference type="GO" id="GO:0009318">
    <property type="term" value="C:exodeoxyribonuclease VII complex"/>
    <property type="evidence" value="ECO:0007669"/>
    <property type="project" value="UniProtKB-UniRule"/>
</dbReference>
<evidence type="ECO:0000313" key="8">
    <source>
        <dbReference type="Proteomes" id="UP000630528"/>
    </source>
</evidence>
<dbReference type="Gene3D" id="1.10.287.1040">
    <property type="entry name" value="Exonuclease VII, small subunit"/>
    <property type="match status" value="1"/>
</dbReference>
<organism evidence="7 8">
    <name type="scientific">Ramlibacter ginsenosidimutans</name>
    <dbReference type="NCBI Taxonomy" id="502333"/>
    <lineage>
        <taxon>Bacteria</taxon>
        <taxon>Pseudomonadati</taxon>
        <taxon>Pseudomonadota</taxon>
        <taxon>Betaproteobacteria</taxon>
        <taxon>Burkholderiales</taxon>
        <taxon>Comamonadaceae</taxon>
        <taxon>Ramlibacter</taxon>
    </lineage>
</organism>
<dbReference type="EC" id="3.1.11.6" evidence="6"/>
<evidence type="ECO:0000256" key="6">
    <source>
        <dbReference type="HAMAP-Rule" id="MF_00337"/>
    </source>
</evidence>
<comment type="function">
    <text evidence="6">Bidirectionally degrades single-stranded DNA into large acid-insoluble oligonucleotides, which are then degraded further into small acid-soluble oligonucleotides.</text>
</comment>
<comment type="caution">
    <text evidence="7">The sequence shown here is derived from an EMBL/GenBank/DDBJ whole genome shotgun (WGS) entry which is preliminary data.</text>
</comment>
<dbReference type="InterPro" id="IPR003761">
    <property type="entry name" value="Exonuc_VII_S"/>
</dbReference>
<name>A0A934TT38_9BURK</name>
<dbReference type="RefSeq" id="WP_201170912.1">
    <property type="nucleotide sequence ID" value="NZ_JAEPWM010000004.1"/>
</dbReference>
<reference evidence="7" key="1">
    <citation type="journal article" date="2012" name="J. Microbiol. Biotechnol.">
        <title>Ramlibacter ginsenosidimutans sp. nov., with ginsenoside-converting activity.</title>
        <authorList>
            <person name="Wang L."/>
            <person name="An D.S."/>
            <person name="Kim S.G."/>
            <person name="Jin F.X."/>
            <person name="Kim S.C."/>
            <person name="Lee S.T."/>
            <person name="Im W.T."/>
        </authorList>
    </citation>
    <scope>NUCLEOTIDE SEQUENCE</scope>
    <source>
        <strain evidence="7">KACC 17527</strain>
    </source>
</reference>
<accession>A0A934TT38</accession>
<dbReference type="GO" id="GO:0005829">
    <property type="term" value="C:cytosol"/>
    <property type="evidence" value="ECO:0007669"/>
    <property type="project" value="TreeGrafter"/>
</dbReference>
<dbReference type="InterPro" id="IPR037004">
    <property type="entry name" value="Exonuc_VII_ssu_sf"/>
</dbReference>
<comment type="catalytic activity">
    <reaction evidence="6">
        <text>Exonucleolytic cleavage in either 5'- to 3'- or 3'- to 5'-direction to yield nucleoside 5'-phosphates.</text>
        <dbReference type="EC" id="3.1.11.6"/>
    </reaction>
</comment>
<sequence>MPKPPFKPPASYEAAMEELEQLTGLIESGQLPLEQLLAGYERGADLLKFCREKLQAVEEQIKVLDAGVLKPWAGE</sequence>
<dbReference type="EMBL" id="JAEPWM010000004">
    <property type="protein sequence ID" value="MBK6006780.1"/>
    <property type="molecule type" value="Genomic_DNA"/>
</dbReference>
<proteinExistence type="inferred from homology"/>
<dbReference type="PANTHER" id="PTHR34137:SF1">
    <property type="entry name" value="EXODEOXYRIBONUCLEASE 7 SMALL SUBUNIT"/>
    <property type="match status" value="1"/>
</dbReference>
<comment type="subcellular location">
    <subcellularLocation>
        <location evidence="6">Cytoplasm</location>
    </subcellularLocation>
</comment>
<dbReference type="Pfam" id="PF02609">
    <property type="entry name" value="Exonuc_VII_S"/>
    <property type="match status" value="1"/>
</dbReference>
<keyword evidence="8" id="KW-1185">Reference proteome</keyword>
<dbReference type="SUPFAM" id="SSF116842">
    <property type="entry name" value="XseB-like"/>
    <property type="match status" value="1"/>
</dbReference>
<evidence type="ECO:0000256" key="5">
    <source>
        <dbReference type="ARBA" id="ARBA00022839"/>
    </source>
</evidence>
<protein>
    <recommendedName>
        <fullName evidence="6">Exodeoxyribonuclease 7 small subunit</fullName>
        <ecNumber evidence="6">3.1.11.6</ecNumber>
    </recommendedName>
    <alternativeName>
        <fullName evidence="6">Exodeoxyribonuclease VII small subunit</fullName>
        <shortName evidence="6">Exonuclease VII small subunit</shortName>
    </alternativeName>
</protein>
<evidence type="ECO:0000256" key="4">
    <source>
        <dbReference type="ARBA" id="ARBA00022801"/>
    </source>
</evidence>
<comment type="subunit">
    <text evidence="6">Heterooligomer composed of large and small subunits.</text>
</comment>
<dbReference type="NCBIfam" id="TIGR01280">
    <property type="entry name" value="xseB"/>
    <property type="match status" value="1"/>
</dbReference>